<reference evidence="1" key="1">
    <citation type="submission" date="2022-02" db="EMBL/GenBank/DDBJ databases">
        <title>Plant Genome Project.</title>
        <authorList>
            <person name="Zhang R.-G."/>
        </authorList>
    </citation>
    <scope>NUCLEOTIDE SEQUENCE</scope>
    <source>
        <strain evidence="1">AT1</strain>
    </source>
</reference>
<name>A0ACC0N4C4_RHOML</name>
<accession>A0ACC0N4C4</accession>
<gene>
    <name evidence="1" type="ORF">RHMOL_Rhmol07G0247100</name>
</gene>
<protein>
    <submittedName>
        <fullName evidence="1">Uncharacterized protein</fullName>
    </submittedName>
</protein>
<evidence type="ECO:0000313" key="2">
    <source>
        <dbReference type="Proteomes" id="UP001062846"/>
    </source>
</evidence>
<comment type="caution">
    <text evidence="1">The sequence shown here is derived from an EMBL/GenBank/DDBJ whole genome shotgun (WGS) entry which is preliminary data.</text>
</comment>
<organism evidence="1 2">
    <name type="scientific">Rhododendron molle</name>
    <name type="common">Chinese azalea</name>
    <name type="synonym">Azalea mollis</name>
    <dbReference type="NCBI Taxonomy" id="49168"/>
    <lineage>
        <taxon>Eukaryota</taxon>
        <taxon>Viridiplantae</taxon>
        <taxon>Streptophyta</taxon>
        <taxon>Embryophyta</taxon>
        <taxon>Tracheophyta</taxon>
        <taxon>Spermatophyta</taxon>
        <taxon>Magnoliopsida</taxon>
        <taxon>eudicotyledons</taxon>
        <taxon>Gunneridae</taxon>
        <taxon>Pentapetalae</taxon>
        <taxon>asterids</taxon>
        <taxon>Ericales</taxon>
        <taxon>Ericaceae</taxon>
        <taxon>Ericoideae</taxon>
        <taxon>Rhodoreae</taxon>
        <taxon>Rhododendron</taxon>
    </lineage>
</organism>
<proteinExistence type="predicted"/>
<sequence length="75" mass="8481">MKLRNRRGLGSNFLNKRFLNKLIKDRGPDVMLIQETKSENFEASGVRRLWGNDDASFAESEADGTAGMWMCVSVN</sequence>
<keyword evidence="2" id="KW-1185">Reference proteome</keyword>
<dbReference type="EMBL" id="CM046394">
    <property type="protein sequence ID" value="KAI8548111.1"/>
    <property type="molecule type" value="Genomic_DNA"/>
</dbReference>
<dbReference type="Proteomes" id="UP001062846">
    <property type="component" value="Chromosome 7"/>
</dbReference>
<evidence type="ECO:0000313" key="1">
    <source>
        <dbReference type="EMBL" id="KAI8548111.1"/>
    </source>
</evidence>